<dbReference type="Proteomes" id="UP000077266">
    <property type="component" value="Unassembled WGS sequence"/>
</dbReference>
<dbReference type="GO" id="GO:0020037">
    <property type="term" value="F:heme binding"/>
    <property type="evidence" value="ECO:0007669"/>
    <property type="project" value="InterPro"/>
</dbReference>
<dbReference type="GO" id="GO:0004497">
    <property type="term" value="F:monooxygenase activity"/>
    <property type="evidence" value="ECO:0007669"/>
    <property type="project" value="UniProtKB-KW"/>
</dbReference>
<dbReference type="InterPro" id="IPR002401">
    <property type="entry name" value="Cyt_P450_E_grp-I"/>
</dbReference>
<dbReference type="InterPro" id="IPR017972">
    <property type="entry name" value="Cyt_P450_CS"/>
</dbReference>
<accession>A0A165P3R4</accession>
<feature type="binding site" description="axial binding residue" evidence="9">
    <location>
        <position position="441"/>
    </location>
    <ligand>
        <name>heme</name>
        <dbReference type="ChEBI" id="CHEBI:30413"/>
    </ligand>
    <ligandPart>
        <name>Fe</name>
        <dbReference type="ChEBI" id="CHEBI:18248"/>
    </ligandPart>
</feature>
<dbReference type="AlphaFoldDB" id="A0A165P3R4"/>
<keyword evidence="5 9" id="KW-0479">Metal-binding</keyword>
<dbReference type="PRINTS" id="PR00463">
    <property type="entry name" value="EP450I"/>
</dbReference>
<dbReference type="OrthoDB" id="2789670at2759"/>
<dbReference type="Pfam" id="PF00067">
    <property type="entry name" value="p450"/>
    <property type="match status" value="1"/>
</dbReference>
<evidence type="ECO:0000256" key="10">
    <source>
        <dbReference type="RuleBase" id="RU000461"/>
    </source>
</evidence>
<dbReference type="Gene3D" id="1.10.630.10">
    <property type="entry name" value="Cytochrome P450"/>
    <property type="match status" value="1"/>
</dbReference>
<organism evidence="11 12">
    <name type="scientific">Exidia glandulosa HHB12029</name>
    <dbReference type="NCBI Taxonomy" id="1314781"/>
    <lineage>
        <taxon>Eukaryota</taxon>
        <taxon>Fungi</taxon>
        <taxon>Dikarya</taxon>
        <taxon>Basidiomycota</taxon>
        <taxon>Agaricomycotina</taxon>
        <taxon>Agaricomycetes</taxon>
        <taxon>Auriculariales</taxon>
        <taxon>Exidiaceae</taxon>
        <taxon>Exidia</taxon>
    </lineage>
</organism>
<dbReference type="SUPFAM" id="SSF48264">
    <property type="entry name" value="Cytochrome P450"/>
    <property type="match status" value="1"/>
</dbReference>
<evidence type="ECO:0000256" key="1">
    <source>
        <dbReference type="ARBA" id="ARBA00001971"/>
    </source>
</evidence>
<proteinExistence type="inferred from homology"/>
<dbReference type="PANTHER" id="PTHR46300">
    <property type="entry name" value="P450, PUTATIVE (EUROFUNG)-RELATED-RELATED"/>
    <property type="match status" value="1"/>
</dbReference>
<dbReference type="EMBL" id="KV425893">
    <property type="protein sequence ID" value="KZW01599.1"/>
    <property type="molecule type" value="Genomic_DNA"/>
</dbReference>
<evidence type="ECO:0000256" key="9">
    <source>
        <dbReference type="PIRSR" id="PIRSR602401-1"/>
    </source>
</evidence>
<dbReference type="GO" id="GO:0005506">
    <property type="term" value="F:iron ion binding"/>
    <property type="evidence" value="ECO:0007669"/>
    <property type="project" value="InterPro"/>
</dbReference>
<comment type="similarity">
    <text evidence="3 10">Belongs to the cytochrome P450 family.</text>
</comment>
<name>A0A165P3R4_EXIGL</name>
<keyword evidence="8 10" id="KW-0503">Monooxygenase</keyword>
<dbReference type="InParanoid" id="A0A165P3R4"/>
<evidence type="ECO:0000256" key="7">
    <source>
        <dbReference type="ARBA" id="ARBA00023004"/>
    </source>
</evidence>
<keyword evidence="7 9" id="KW-0408">Iron</keyword>
<sequence length="514" mass="58600">MSELDTQTTMVSLFCLGLSILIFERTRGGLNKSPLPPGPPQHGIAGNIKDIPSTKEWESYTAMGKKYGPIVYLRVLTRRIVVVNTMHVAADLFDKRSNIYSDRPRFPMLNELMGWWWNTGLMPYGSYWREHRRVLHHYFNQDAVKRYYELQTRTNLAFLRSLMESPTDFWHHIRWSAGANILNLSYGIEVAPKNDPWIVLADESIESIAKGGLPGSYFVDWLPVFKHLPEWFPGAGFKKRAREWHQLSTRMLHAPLEWVKDQMSQGNAPPSMAAELLEHGLEGRKVPMDVIRNVSAVIYLGGADTTVSIIDAFFLCITLHRDKQRAAQEELDRVVGYGRMPVFSDRESLPYVNAVMLEVMRMFPVTPLGIPRRVMEDDEYAGMRIPKGATVLANIWGMLRDEAEYDNPHVFVPERFVKDGAVNTSIRDPRTVFFGFGKRICAGRHFADSSVWLVVATVLACFNIRPAKDEHGNDIIPSTEMRSGLLSCPLQFECEIVPRSEDARRLILSTSDQI</sequence>
<dbReference type="PRINTS" id="PR00385">
    <property type="entry name" value="P450"/>
</dbReference>
<comment type="cofactor">
    <cofactor evidence="1 9">
        <name>heme</name>
        <dbReference type="ChEBI" id="CHEBI:30413"/>
    </cofactor>
</comment>
<evidence type="ECO:0000256" key="3">
    <source>
        <dbReference type="ARBA" id="ARBA00010617"/>
    </source>
</evidence>
<evidence type="ECO:0000256" key="8">
    <source>
        <dbReference type="ARBA" id="ARBA00023033"/>
    </source>
</evidence>
<dbReference type="GO" id="GO:0016705">
    <property type="term" value="F:oxidoreductase activity, acting on paired donors, with incorporation or reduction of molecular oxygen"/>
    <property type="evidence" value="ECO:0007669"/>
    <property type="project" value="InterPro"/>
</dbReference>
<dbReference type="CDD" id="cd11065">
    <property type="entry name" value="CYP64-like"/>
    <property type="match status" value="1"/>
</dbReference>
<dbReference type="PANTHER" id="PTHR46300:SF7">
    <property type="entry name" value="P450, PUTATIVE (EUROFUNG)-RELATED"/>
    <property type="match status" value="1"/>
</dbReference>
<dbReference type="InterPro" id="IPR050364">
    <property type="entry name" value="Cytochrome_P450_fung"/>
</dbReference>
<evidence type="ECO:0000256" key="2">
    <source>
        <dbReference type="ARBA" id="ARBA00005179"/>
    </source>
</evidence>
<keyword evidence="6 10" id="KW-0560">Oxidoreductase</keyword>
<evidence type="ECO:0000256" key="6">
    <source>
        <dbReference type="ARBA" id="ARBA00023002"/>
    </source>
</evidence>
<evidence type="ECO:0000313" key="12">
    <source>
        <dbReference type="Proteomes" id="UP000077266"/>
    </source>
</evidence>
<evidence type="ECO:0000313" key="11">
    <source>
        <dbReference type="EMBL" id="KZW01599.1"/>
    </source>
</evidence>
<keyword evidence="4 9" id="KW-0349">Heme</keyword>
<gene>
    <name evidence="11" type="ORF">EXIGLDRAFT_830057</name>
</gene>
<dbReference type="InterPro" id="IPR001128">
    <property type="entry name" value="Cyt_P450"/>
</dbReference>
<evidence type="ECO:0000256" key="4">
    <source>
        <dbReference type="ARBA" id="ARBA00022617"/>
    </source>
</evidence>
<dbReference type="InterPro" id="IPR036396">
    <property type="entry name" value="Cyt_P450_sf"/>
</dbReference>
<dbReference type="PROSITE" id="PS00086">
    <property type="entry name" value="CYTOCHROME_P450"/>
    <property type="match status" value="1"/>
</dbReference>
<reference evidence="11 12" key="1">
    <citation type="journal article" date="2016" name="Mol. Biol. Evol.">
        <title>Comparative Genomics of Early-Diverging Mushroom-Forming Fungi Provides Insights into the Origins of Lignocellulose Decay Capabilities.</title>
        <authorList>
            <person name="Nagy L.G."/>
            <person name="Riley R."/>
            <person name="Tritt A."/>
            <person name="Adam C."/>
            <person name="Daum C."/>
            <person name="Floudas D."/>
            <person name="Sun H."/>
            <person name="Yadav J.S."/>
            <person name="Pangilinan J."/>
            <person name="Larsson K.H."/>
            <person name="Matsuura K."/>
            <person name="Barry K."/>
            <person name="Labutti K."/>
            <person name="Kuo R."/>
            <person name="Ohm R.A."/>
            <person name="Bhattacharya S.S."/>
            <person name="Shirouzu T."/>
            <person name="Yoshinaga Y."/>
            <person name="Martin F.M."/>
            <person name="Grigoriev I.V."/>
            <person name="Hibbett D.S."/>
        </authorList>
    </citation>
    <scope>NUCLEOTIDE SEQUENCE [LARGE SCALE GENOMIC DNA]</scope>
    <source>
        <strain evidence="11 12">HHB12029</strain>
    </source>
</reference>
<evidence type="ECO:0000256" key="5">
    <source>
        <dbReference type="ARBA" id="ARBA00022723"/>
    </source>
</evidence>
<protein>
    <submittedName>
        <fullName evidence="11">Cytochrome P450</fullName>
    </submittedName>
</protein>
<keyword evidence="12" id="KW-1185">Reference proteome</keyword>
<comment type="pathway">
    <text evidence="2">Secondary metabolite biosynthesis.</text>
</comment>
<dbReference type="STRING" id="1314781.A0A165P3R4"/>